<dbReference type="Proteomes" id="UP001521116">
    <property type="component" value="Unassembled WGS sequence"/>
</dbReference>
<dbReference type="PROSITE" id="PS00108">
    <property type="entry name" value="PROTEIN_KINASE_ST"/>
    <property type="match status" value="1"/>
</dbReference>
<evidence type="ECO:0000256" key="5">
    <source>
        <dbReference type="ARBA" id="ARBA00037982"/>
    </source>
</evidence>
<reference evidence="7 8" key="1">
    <citation type="submission" date="2024-02" db="EMBL/GenBank/DDBJ databases">
        <title>De novo assembly and annotation of 12 fungi associated with fruit tree decline syndrome in Ontario, Canada.</title>
        <authorList>
            <person name="Sulman M."/>
            <person name="Ellouze W."/>
            <person name="Ilyukhin E."/>
        </authorList>
    </citation>
    <scope>NUCLEOTIDE SEQUENCE [LARGE SCALE GENOMIC DNA]</scope>
    <source>
        <strain evidence="7 8">M1-105</strain>
    </source>
</reference>
<keyword evidence="8" id="KW-1185">Reference proteome</keyword>
<dbReference type="InterPro" id="IPR008271">
    <property type="entry name" value="Ser/Thr_kinase_AS"/>
</dbReference>
<name>A0ABR3SUS3_9PEZI</name>
<feature type="domain" description="Protein kinase" evidence="6">
    <location>
        <begin position="181"/>
        <end position="498"/>
    </location>
</feature>
<evidence type="ECO:0000313" key="8">
    <source>
        <dbReference type="Proteomes" id="UP001521116"/>
    </source>
</evidence>
<organism evidence="7 8">
    <name type="scientific">Neofusicoccum ribis</name>
    <dbReference type="NCBI Taxonomy" id="45134"/>
    <lineage>
        <taxon>Eukaryota</taxon>
        <taxon>Fungi</taxon>
        <taxon>Dikarya</taxon>
        <taxon>Ascomycota</taxon>
        <taxon>Pezizomycotina</taxon>
        <taxon>Dothideomycetes</taxon>
        <taxon>Dothideomycetes incertae sedis</taxon>
        <taxon>Botryosphaeriales</taxon>
        <taxon>Botryosphaeriaceae</taxon>
        <taxon>Neofusicoccum</taxon>
    </lineage>
</organism>
<dbReference type="SMART" id="SM00220">
    <property type="entry name" value="S_TKc"/>
    <property type="match status" value="1"/>
</dbReference>
<dbReference type="Gene3D" id="1.10.510.10">
    <property type="entry name" value="Transferase(Phosphotransferase) domain 1"/>
    <property type="match status" value="1"/>
</dbReference>
<gene>
    <name evidence="7" type="ORF">SLS56_005654</name>
</gene>
<dbReference type="InterPro" id="IPR011009">
    <property type="entry name" value="Kinase-like_dom_sf"/>
</dbReference>
<dbReference type="Pfam" id="PF00069">
    <property type="entry name" value="Pkinase"/>
    <property type="match status" value="1"/>
</dbReference>
<evidence type="ECO:0000256" key="3">
    <source>
        <dbReference type="ARBA" id="ARBA00022777"/>
    </source>
</evidence>
<dbReference type="PROSITE" id="PS50011">
    <property type="entry name" value="PROTEIN_KINASE_DOM"/>
    <property type="match status" value="1"/>
</dbReference>
<evidence type="ECO:0000259" key="6">
    <source>
        <dbReference type="PROSITE" id="PS50011"/>
    </source>
</evidence>
<proteinExistence type="inferred from homology"/>
<keyword evidence="2" id="KW-0547">Nucleotide-binding</keyword>
<comment type="caution">
    <text evidence="7">The sequence shown here is derived from an EMBL/GenBank/DDBJ whole genome shotgun (WGS) entry which is preliminary data.</text>
</comment>
<dbReference type="InterPro" id="IPR000719">
    <property type="entry name" value="Prot_kinase_dom"/>
</dbReference>
<evidence type="ECO:0000313" key="7">
    <source>
        <dbReference type="EMBL" id="KAL1629100.1"/>
    </source>
</evidence>
<dbReference type="InterPro" id="IPR050339">
    <property type="entry name" value="CC_SR_Kinase"/>
</dbReference>
<evidence type="ECO:0000256" key="2">
    <source>
        <dbReference type="ARBA" id="ARBA00022741"/>
    </source>
</evidence>
<keyword evidence="3" id="KW-0418">Kinase</keyword>
<accession>A0ABR3SUS3</accession>
<keyword evidence="1" id="KW-0808">Transferase</keyword>
<dbReference type="PANTHER" id="PTHR11042">
    <property type="entry name" value="EUKARYOTIC TRANSLATION INITIATION FACTOR 2-ALPHA KINASE EIF2-ALPHA KINASE -RELATED"/>
    <property type="match status" value="1"/>
</dbReference>
<dbReference type="EMBL" id="JAJVDC020000058">
    <property type="protein sequence ID" value="KAL1629100.1"/>
    <property type="molecule type" value="Genomic_DNA"/>
</dbReference>
<keyword evidence="4" id="KW-0067">ATP-binding</keyword>
<comment type="similarity">
    <text evidence="5">Belongs to the protein kinase superfamily. Ser/Thr protein kinase family. GCN2 subfamily.</text>
</comment>
<evidence type="ECO:0000256" key="4">
    <source>
        <dbReference type="ARBA" id="ARBA00022840"/>
    </source>
</evidence>
<protein>
    <recommendedName>
        <fullName evidence="6">Protein kinase domain-containing protein</fullName>
    </recommendedName>
</protein>
<dbReference type="SUPFAM" id="SSF56112">
    <property type="entry name" value="Protein kinase-like (PK-like)"/>
    <property type="match status" value="1"/>
</dbReference>
<sequence length="798" mass="91463">MLAAMDWLRLDREKRLEALRREIRNTLEQEMQGPKDDDEQQFLPYEQVEQIWIHREAPNSYFERFAKVLKLKDRAKDRVRSNHLRILSTLVWIRFDQWTQYFMKEFVPEAKERVDDKLPFDESELQQPVFDFARAFFKDQFRFLPIKIYEMEPTTYLRAPHEREPEHQRCRMPFLRKEAADVMHERLGIKVTREKIAANHMIKKNGKPNNKPKVMAVKSFPAARFSDFQQEKQNLELLKDSIRPDPNILFSFAAVQIGQSSGNAFGYIISDLADCNLHELLFGECDGFKLRMRAFTPYSLLSEMKGISSAIQWLHAGIRKSSTRELVRCTHMDLKPSNVLIFWEDPDEARWKISDFGISVVRHVDHVDPGDRTLTFTRARQYPAEYQAPEVEFHNDQVGSPSDVWSFGCILMEVVAFIIGGPDTVLELQQLRNREVPNNFYSNDGLSHKRILSTWLRNRHQAAAWMPQMSILIESILEVNYDNRPRAQGVLETLRGIIDQYEGSGIHKICPWTAVQEPPIISPTSDSTPSLSTYLTADVAFPHLELKSNLSVTSSYIGNFGPKARSRMSLEGEWVMFRTVDFAYARRIKDLVQRESPVPLKDIEQDGIVLKHRSYQIEAISAAGGFVAVLFCHPRDVESKKDRGVPRGGTKNILLPWRGSQTFGGLEPRFLTMDIHGNGSIIGEEGETLSQFQFARKYDGIVHGCVIPSGTSVLFIRRGHLNSPPGFVLLDLAPSISKKWQPVMREVGISSSFIDLYDPKSDDFVLQESGSKITAYLSGPTKKFKNAVVIRKADLAPP</sequence>
<evidence type="ECO:0000256" key="1">
    <source>
        <dbReference type="ARBA" id="ARBA00022679"/>
    </source>
</evidence>